<dbReference type="InterPro" id="IPR036695">
    <property type="entry name" value="Arg-tRNA-synth_N_sf"/>
</dbReference>
<comment type="catalytic activity">
    <reaction evidence="8 9">
        <text>tRNA(Arg) + L-arginine + ATP = L-arginyl-tRNA(Arg) + AMP + diphosphate</text>
        <dbReference type="Rhea" id="RHEA:20301"/>
        <dbReference type="Rhea" id="RHEA-COMP:9658"/>
        <dbReference type="Rhea" id="RHEA-COMP:9673"/>
        <dbReference type="ChEBI" id="CHEBI:30616"/>
        <dbReference type="ChEBI" id="CHEBI:32682"/>
        <dbReference type="ChEBI" id="CHEBI:33019"/>
        <dbReference type="ChEBI" id="CHEBI:78442"/>
        <dbReference type="ChEBI" id="CHEBI:78513"/>
        <dbReference type="ChEBI" id="CHEBI:456215"/>
        <dbReference type="EC" id="6.1.1.19"/>
    </reaction>
</comment>
<feature type="domain" description="DALR anticodon binding" evidence="11">
    <location>
        <begin position="463"/>
        <end position="582"/>
    </location>
</feature>
<evidence type="ECO:0000256" key="4">
    <source>
        <dbReference type="ARBA" id="ARBA00022741"/>
    </source>
</evidence>
<dbReference type="CDD" id="cd00671">
    <property type="entry name" value="ArgRS_core"/>
    <property type="match status" value="1"/>
</dbReference>
<dbReference type="SUPFAM" id="SSF55190">
    <property type="entry name" value="Arginyl-tRNA synthetase (ArgRS), N-terminal 'additional' domain"/>
    <property type="match status" value="1"/>
</dbReference>
<protein>
    <recommendedName>
        <fullName evidence="9">Arginine--tRNA ligase</fullName>
        <ecNumber evidence="9">6.1.1.19</ecNumber>
    </recommendedName>
    <alternativeName>
        <fullName evidence="9">Arginyl-tRNA synthetase</fullName>
        <shortName evidence="9">ArgRS</shortName>
    </alternativeName>
</protein>
<keyword evidence="7 9" id="KW-0030">Aminoacyl-tRNA synthetase</keyword>
<keyword evidence="14" id="KW-1185">Reference proteome</keyword>
<dbReference type="EMBL" id="JBIRYI010000002">
    <property type="protein sequence ID" value="MFI2486336.1"/>
    <property type="molecule type" value="Genomic_DNA"/>
</dbReference>
<name>A0ABW7XG78_9MICO</name>
<comment type="subunit">
    <text evidence="9">Monomer.</text>
</comment>
<keyword evidence="5 9" id="KW-0067">ATP-binding</keyword>
<comment type="caution">
    <text evidence="13">The sequence shown here is derived from an EMBL/GenBank/DDBJ whole genome shotgun (WGS) entry which is preliminary data.</text>
</comment>
<evidence type="ECO:0000256" key="10">
    <source>
        <dbReference type="RuleBase" id="RU363038"/>
    </source>
</evidence>
<dbReference type="PROSITE" id="PS00178">
    <property type="entry name" value="AA_TRNA_LIGASE_I"/>
    <property type="match status" value="1"/>
</dbReference>
<dbReference type="SMART" id="SM00836">
    <property type="entry name" value="DALR_1"/>
    <property type="match status" value="1"/>
</dbReference>
<feature type="short sequence motif" description="'HIGH' region" evidence="9">
    <location>
        <begin position="124"/>
        <end position="134"/>
    </location>
</feature>
<dbReference type="NCBIfam" id="TIGR00456">
    <property type="entry name" value="argS"/>
    <property type="match status" value="1"/>
</dbReference>
<dbReference type="SMART" id="SM01016">
    <property type="entry name" value="Arg_tRNA_synt_N"/>
    <property type="match status" value="1"/>
</dbReference>
<dbReference type="InterPro" id="IPR005148">
    <property type="entry name" value="Arg-tRNA-synth_N"/>
</dbReference>
<dbReference type="Gene3D" id="1.10.730.10">
    <property type="entry name" value="Isoleucyl-tRNA Synthetase, Domain 1"/>
    <property type="match status" value="1"/>
</dbReference>
<dbReference type="GO" id="GO:0004814">
    <property type="term" value="F:arginine-tRNA ligase activity"/>
    <property type="evidence" value="ECO:0007669"/>
    <property type="project" value="UniProtKB-EC"/>
</dbReference>
<evidence type="ECO:0000259" key="11">
    <source>
        <dbReference type="SMART" id="SM00836"/>
    </source>
</evidence>
<evidence type="ECO:0000259" key="12">
    <source>
        <dbReference type="SMART" id="SM01016"/>
    </source>
</evidence>
<evidence type="ECO:0000256" key="7">
    <source>
        <dbReference type="ARBA" id="ARBA00023146"/>
    </source>
</evidence>
<dbReference type="InterPro" id="IPR001278">
    <property type="entry name" value="Arg-tRNA-ligase"/>
</dbReference>
<evidence type="ECO:0000256" key="1">
    <source>
        <dbReference type="ARBA" id="ARBA00005594"/>
    </source>
</evidence>
<dbReference type="Pfam" id="PF05746">
    <property type="entry name" value="DALR_1"/>
    <property type="match status" value="1"/>
</dbReference>
<evidence type="ECO:0000256" key="6">
    <source>
        <dbReference type="ARBA" id="ARBA00022917"/>
    </source>
</evidence>
<comment type="similarity">
    <text evidence="1 9 10">Belongs to the class-I aminoacyl-tRNA synthetase family.</text>
</comment>
<dbReference type="Pfam" id="PF03485">
    <property type="entry name" value="Arg_tRNA_synt_N"/>
    <property type="match status" value="1"/>
</dbReference>
<evidence type="ECO:0000256" key="9">
    <source>
        <dbReference type="HAMAP-Rule" id="MF_00123"/>
    </source>
</evidence>
<feature type="domain" description="Arginyl tRNA synthetase N-terminal" evidence="12">
    <location>
        <begin position="9"/>
        <end position="88"/>
    </location>
</feature>
<sequence>MSHVVAIQDQVEAAVQAALSQVLPAELAGTDPVVRRSDRADYQSNGVLPAAKNLGLPAASVAIDVAKELIESGLPTLGSGPGFLNITVPAPTVWRQVAARLAAKDLGITPTRHGERTVIDYSAPNVAKEMHVGHLRSTIIGDTLARVLTHLGATVVRQNHVGDWGTQFGMLIQFIDEHPEQTWQGEASMSALDALYRAARAEFDKDPDFADRSRARVVALQSGDAATLATWRELVAESEAAFQAVYDRLGILLTLDDADGESRYNADLPGVVDELVARGIAVDSGGALCAFTDGVVGPDGDPVPLIVRKKDGGFGYAATDLATLRLRVDEYRATRILYVVDARQALHFRMVFDVARRAGWLPDNVDATHVPFGTVLGADGKPFKTRDGGTVRLTDLLDQAVARARAELAKKDHDLSPEEFEHIAQAAGIGAVKYADLSNTRTKDYVFDVDRMVALNGNTGVYLQYAHARVRSILRKAADVGIPADRPVDPDLPLHPAERALALTLDELAATLDDVAGTLEPHRLCGYLFGLARAYTEFYEQCPVLRADDDGVRANRLALCELTGRTLATGLDLLGIVAPDRM</sequence>
<dbReference type="SUPFAM" id="SSF52374">
    <property type="entry name" value="Nucleotidylyl transferase"/>
    <property type="match status" value="1"/>
</dbReference>
<dbReference type="InterPro" id="IPR008909">
    <property type="entry name" value="DALR_anticod-bd"/>
</dbReference>
<evidence type="ECO:0000256" key="5">
    <source>
        <dbReference type="ARBA" id="ARBA00022840"/>
    </source>
</evidence>
<proteinExistence type="inferred from homology"/>
<evidence type="ECO:0000313" key="14">
    <source>
        <dbReference type="Proteomes" id="UP001611580"/>
    </source>
</evidence>
<dbReference type="Pfam" id="PF00750">
    <property type="entry name" value="tRNA-synt_1d"/>
    <property type="match status" value="1"/>
</dbReference>
<keyword evidence="3 9" id="KW-0436">Ligase</keyword>
<organism evidence="13 14">
    <name type="scientific">Promicromonospora kroppenstedtii</name>
    <dbReference type="NCBI Taxonomy" id="440482"/>
    <lineage>
        <taxon>Bacteria</taxon>
        <taxon>Bacillati</taxon>
        <taxon>Actinomycetota</taxon>
        <taxon>Actinomycetes</taxon>
        <taxon>Micrococcales</taxon>
        <taxon>Promicromonosporaceae</taxon>
        <taxon>Promicromonospora</taxon>
    </lineage>
</organism>
<dbReference type="InterPro" id="IPR014729">
    <property type="entry name" value="Rossmann-like_a/b/a_fold"/>
</dbReference>
<dbReference type="InterPro" id="IPR009080">
    <property type="entry name" value="tRNAsynth_Ia_anticodon-bd"/>
</dbReference>
<evidence type="ECO:0000313" key="13">
    <source>
        <dbReference type="EMBL" id="MFI2486336.1"/>
    </source>
</evidence>
<dbReference type="HAMAP" id="MF_00123">
    <property type="entry name" value="Arg_tRNA_synth"/>
    <property type="match status" value="1"/>
</dbReference>
<dbReference type="PANTHER" id="PTHR11956:SF5">
    <property type="entry name" value="ARGININE--TRNA LIGASE, CYTOPLASMIC"/>
    <property type="match status" value="1"/>
</dbReference>
<dbReference type="Gene3D" id="3.30.1360.70">
    <property type="entry name" value="Arginyl tRNA synthetase N-terminal domain"/>
    <property type="match status" value="1"/>
</dbReference>
<gene>
    <name evidence="9 13" type="primary">argS</name>
    <name evidence="13" type="ORF">ACH47X_05470</name>
</gene>
<dbReference type="RefSeq" id="WP_397402157.1">
    <property type="nucleotide sequence ID" value="NZ_JBIRYI010000002.1"/>
</dbReference>
<reference evidence="13 14" key="1">
    <citation type="submission" date="2024-10" db="EMBL/GenBank/DDBJ databases">
        <title>The Natural Products Discovery Center: Release of the First 8490 Sequenced Strains for Exploring Actinobacteria Biosynthetic Diversity.</title>
        <authorList>
            <person name="Kalkreuter E."/>
            <person name="Kautsar S.A."/>
            <person name="Yang D."/>
            <person name="Bader C.D."/>
            <person name="Teijaro C.N."/>
            <person name="Fluegel L."/>
            <person name="Davis C.M."/>
            <person name="Simpson J.R."/>
            <person name="Lauterbach L."/>
            <person name="Steele A.D."/>
            <person name="Gui C."/>
            <person name="Meng S."/>
            <person name="Li G."/>
            <person name="Viehrig K."/>
            <person name="Ye F."/>
            <person name="Su P."/>
            <person name="Kiefer A.F."/>
            <person name="Nichols A."/>
            <person name="Cepeda A.J."/>
            <person name="Yan W."/>
            <person name="Fan B."/>
            <person name="Jiang Y."/>
            <person name="Adhikari A."/>
            <person name="Zheng C.-J."/>
            <person name="Schuster L."/>
            <person name="Cowan T.M."/>
            <person name="Smanski M.J."/>
            <person name="Chevrette M.G."/>
            <person name="De Carvalho L.P.S."/>
            <person name="Shen B."/>
        </authorList>
    </citation>
    <scope>NUCLEOTIDE SEQUENCE [LARGE SCALE GENOMIC DNA]</scope>
    <source>
        <strain evidence="13 14">NPDC019481</strain>
    </source>
</reference>
<keyword evidence="6 9" id="KW-0648">Protein biosynthesis</keyword>
<dbReference type="EC" id="6.1.1.19" evidence="9"/>
<dbReference type="PANTHER" id="PTHR11956">
    <property type="entry name" value="ARGINYL-TRNA SYNTHETASE"/>
    <property type="match status" value="1"/>
</dbReference>
<dbReference type="InterPro" id="IPR001412">
    <property type="entry name" value="aa-tRNA-synth_I_CS"/>
</dbReference>
<dbReference type="PRINTS" id="PR01038">
    <property type="entry name" value="TRNASYNTHARG"/>
</dbReference>
<evidence type="ECO:0000256" key="3">
    <source>
        <dbReference type="ARBA" id="ARBA00022598"/>
    </source>
</evidence>
<dbReference type="CDD" id="cd07956">
    <property type="entry name" value="Anticodon_Ia_Arg"/>
    <property type="match status" value="1"/>
</dbReference>
<dbReference type="Gene3D" id="3.40.50.620">
    <property type="entry name" value="HUPs"/>
    <property type="match status" value="1"/>
</dbReference>
<keyword evidence="4 9" id="KW-0547">Nucleotide-binding</keyword>
<keyword evidence="2 9" id="KW-0963">Cytoplasm</keyword>
<evidence type="ECO:0000256" key="8">
    <source>
        <dbReference type="ARBA" id="ARBA00049339"/>
    </source>
</evidence>
<dbReference type="Proteomes" id="UP001611580">
    <property type="component" value="Unassembled WGS sequence"/>
</dbReference>
<accession>A0ABW7XG78</accession>
<dbReference type="SUPFAM" id="SSF47323">
    <property type="entry name" value="Anticodon-binding domain of a subclass of class I aminoacyl-tRNA synthetases"/>
    <property type="match status" value="1"/>
</dbReference>
<evidence type="ECO:0000256" key="2">
    <source>
        <dbReference type="ARBA" id="ARBA00022490"/>
    </source>
</evidence>
<dbReference type="InterPro" id="IPR035684">
    <property type="entry name" value="ArgRS_core"/>
</dbReference>
<comment type="subcellular location">
    <subcellularLocation>
        <location evidence="9">Cytoplasm</location>
    </subcellularLocation>
</comment>